<proteinExistence type="predicted"/>
<dbReference type="VEuPathDB" id="VectorBase:PPAPM1_003310"/>
<dbReference type="VEuPathDB" id="VectorBase:PPAPM1_001528"/>
<evidence type="ECO:0000256" key="1">
    <source>
        <dbReference type="SAM" id="MobiDB-lite"/>
    </source>
</evidence>
<name>A0A1B0D746_PHLPP</name>
<reference evidence="2" key="1">
    <citation type="submission" date="2022-08" db="UniProtKB">
        <authorList>
            <consortium name="EnsemblMetazoa"/>
        </authorList>
    </citation>
    <scope>IDENTIFICATION</scope>
    <source>
        <strain evidence="2">Israel</strain>
    </source>
</reference>
<dbReference type="AlphaFoldDB" id="A0A1B0D746"/>
<dbReference type="EMBL" id="AJVK01026634">
    <property type="status" value="NOT_ANNOTATED_CDS"/>
    <property type="molecule type" value="Genomic_DNA"/>
</dbReference>
<dbReference type="Proteomes" id="UP000092462">
    <property type="component" value="Unassembled WGS sequence"/>
</dbReference>
<accession>A0A1B0D746</accession>
<sequence length="295" mass="34510">MSSMEDGQILQASLKFKGDSELRDFRDYFGSEVDLINLQSDVTEPPLNTLVRDPDDLNDAESGSVDEGIFVPELNFSILLEVGPEPPSESGSVLEHIQSLPDDSENNSNTIKRDKEEAGNEEVWDDVKLPVRKKRAKPDSWAQNLRKASRDKGKEYVNRNGITIPQRQMKPPCKEVCRRKCREKFTEEERQKIFKSFWNLHDNEKTHFMAQFVKRFQTEKKISEYSRRSCTYQYHFEKDNIQQIVCKQFFLNTLDISESRIYYFFENKQTSDGIPEKKKRNRNRAPNYTDADIEG</sequence>
<feature type="region of interest" description="Disordered" evidence="1">
    <location>
        <begin position="273"/>
        <end position="295"/>
    </location>
</feature>
<dbReference type="VEuPathDB" id="VectorBase:PPAI003369"/>
<evidence type="ECO:0000313" key="3">
    <source>
        <dbReference type="Proteomes" id="UP000092462"/>
    </source>
</evidence>
<keyword evidence="3" id="KW-1185">Reference proteome</keyword>
<protein>
    <submittedName>
        <fullName evidence="2">Uncharacterized protein</fullName>
    </submittedName>
</protein>
<dbReference type="PANTHER" id="PTHR10773">
    <property type="entry name" value="DNA-DIRECTED RNA POLYMERASES I, II, AND III SUBUNIT RPABC2"/>
    <property type="match status" value="1"/>
</dbReference>
<feature type="region of interest" description="Disordered" evidence="1">
    <location>
        <begin position="85"/>
        <end position="122"/>
    </location>
</feature>
<organism evidence="2 3">
    <name type="scientific">Phlebotomus papatasi</name>
    <name type="common">Sandfly</name>
    <dbReference type="NCBI Taxonomy" id="29031"/>
    <lineage>
        <taxon>Eukaryota</taxon>
        <taxon>Metazoa</taxon>
        <taxon>Ecdysozoa</taxon>
        <taxon>Arthropoda</taxon>
        <taxon>Hexapoda</taxon>
        <taxon>Insecta</taxon>
        <taxon>Pterygota</taxon>
        <taxon>Neoptera</taxon>
        <taxon>Endopterygota</taxon>
        <taxon>Diptera</taxon>
        <taxon>Nematocera</taxon>
        <taxon>Psychodoidea</taxon>
        <taxon>Psychodidae</taxon>
        <taxon>Phlebotomus</taxon>
        <taxon>Phlebotomus</taxon>
    </lineage>
</organism>
<dbReference type="EnsemblMetazoa" id="PPAI003369-RA">
    <property type="protein sequence ID" value="PPAI003369-PA"/>
    <property type="gene ID" value="PPAI003369"/>
</dbReference>
<evidence type="ECO:0000313" key="2">
    <source>
        <dbReference type="EnsemblMetazoa" id="PPAI003369-PA"/>
    </source>
</evidence>
<dbReference type="PANTHER" id="PTHR10773:SF19">
    <property type="match status" value="1"/>
</dbReference>